<gene>
    <name evidence="9" type="ORF">FRACYDRAFT_239180</name>
</gene>
<dbReference type="GO" id="GO:0005737">
    <property type="term" value="C:cytoplasm"/>
    <property type="evidence" value="ECO:0007669"/>
    <property type="project" value="TreeGrafter"/>
</dbReference>
<dbReference type="InParanoid" id="A0A1E7FG14"/>
<evidence type="ECO:0000256" key="6">
    <source>
        <dbReference type="ARBA" id="ARBA00039131"/>
    </source>
</evidence>
<evidence type="ECO:0000256" key="3">
    <source>
        <dbReference type="ARBA" id="ARBA00022737"/>
    </source>
</evidence>
<dbReference type="Proteomes" id="UP000095751">
    <property type="component" value="Unassembled WGS sequence"/>
</dbReference>
<evidence type="ECO:0000313" key="10">
    <source>
        <dbReference type="Proteomes" id="UP000095751"/>
    </source>
</evidence>
<name>A0A1E7FG14_9STRA</name>
<dbReference type="EMBL" id="KV784358">
    <property type="protein sequence ID" value="OEU17086.1"/>
    <property type="molecule type" value="Genomic_DNA"/>
</dbReference>
<evidence type="ECO:0000256" key="8">
    <source>
        <dbReference type="SAM" id="MobiDB-lite"/>
    </source>
</evidence>
<sequence length="449" mass="49968">MTSNEDAWIDRLETSLNACSLETLYTPLKNNSYPVIIGCYQLNESTVEEQEPDHDGKQNLDQDDDNNDQICKEKAKASRSGELILYSINQELKFGKQRQGSLSADSGVLDGKWLQSGRLSFHTRDSHSDDRMKESHISEFYMYATANASGAINVYQLLDDGDDCPDESNLQLAHVRSSEVDDVDEIGLALSLAWDESLFSSNQTDVTSTRIVSSYSKGTLALHNVNVNTDIDVDTNSNSSALEIEETHRWNAHELFGCPAEVWTVCFASNRHYNTYADTVISGGDDCKMKLWDVRLCGISNPKPVTVKTGFEAGVTAVTYHPSLEHIFAVGSYDEEVRIYDMRKLSGEPLGKVNVGGGVWRIKWHPKDASRMLVGAMHGGCRLVDVPNIELPSISSLVSDHTEFKMNIVKEFTEHKSMAYGADWICGENGDFEAAASCSFYDCQAFIWD</sequence>
<accession>A0A1E7FG14</accession>
<keyword evidence="2" id="KW-0853">WD repeat</keyword>
<dbReference type="InterPro" id="IPR036322">
    <property type="entry name" value="WD40_repeat_dom_sf"/>
</dbReference>
<feature type="region of interest" description="Disordered" evidence="8">
    <location>
        <begin position="47"/>
        <end position="67"/>
    </location>
</feature>
<dbReference type="Gene3D" id="2.130.10.10">
    <property type="entry name" value="YVTN repeat-like/Quinoprotein amine dehydrogenase"/>
    <property type="match status" value="1"/>
</dbReference>
<dbReference type="Pfam" id="PF00400">
    <property type="entry name" value="WD40"/>
    <property type="match status" value="2"/>
</dbReference>
<evidence type="ECO:0000313" key="9">
    <source>
        <dbReference type="EMBL" id="OEU17086.1"/>
    </source>
</evidence>
<dbReference type="InterPro" id="IPR052415">
    <property type="entry name" value="Diphthine_MTase"/>
</dbReference>
<organism evidence="9 10">
    <name type="scientific">Fragilariopsis cylindrus CCMP1102</name>
    <dbReference type="NCBI Taxonomy" id="635003"/>
    <lineage>
        <taxon>Eukaryota</taxon>
        <taxon>Sar</taxon>
        <taxon>Stramenopiles</taxon>
        <taxon>Ochrophyta</taxon>
        <taxon>Bacillariophyta</taxon>
        <taxon>Bacillariophyceae</taxon>
        <taxon>Bacillariophycidae</taxon>
        <taxon>Bacillariales</taxon>
        <taxon>Bacillariaceae</taxon>
        <taxon>Fragilariopsis</taxon>
    </lineage>
</organism>
<dbReference type="SUPFAM" id="SSF50978">
    <property type="entry name" value="WD40 repeat-like"/>
    <property type="match status" value="1"/>
</dbReference>
<keyword evidence="3" id="KW-0677">Repeat</keyword>
<dbReference type="SMART" id="SM00320">
    <property type="entry name" value="WD40"/>
    <property type="match status" value="3"/>
</dbReference>
<keyword evidence="4" id="KW-0378">Hydrolase</keyword>
<comment type="similarity">
    <text evidence="5">Belongs to the DPH7 family.</text>
</comment>
<reference evidence="9 10" key="1">
    <citation type="submission" date="2016-09" db="EMBL/GenBank/DDBJ databases">
        <title>Extensive genetic diversity and differential bi-allelic expression allows diatom success in the polar Southern Ocean.</title>
        <authorList>
            <consortium name="DOE Joint Genome Institute"/>
            <person name="Mock T."/>
            <person name="Otillar R.P."/>
            <person name="Strauss J."/>
            <person name="Dupont C."/>
            <person name="Frickenhaus S."/>
            <person name="Maumus F."/>
            <person name="Mcmullan M."/>
            <person name="Sanges R."/>
            <person name="Schmutz J."/>
            <person name="Toseland A."/>
            <person name="Valas R."/>
            <person name="Veluchamy A."/>
            <person name="Ward B.J."/>
            <person name="Allen A."/>
            <person name="Barry K."/>
            <person name="Falciatore A."/>
            <person name="Ferrante M."/>
            <person name="Fortunato A.E."/>
            <person name="Gloeckner G."/>
            <person name="Gruber A."/>
            <person name="Hipkin R."/>
            <person name="Janech M."/>
            <person name="Kroth P."/>
            <person name="Leese F."/>
            <person name="Lindquist E."/>
            <person name="Lyon B.R."/>
            <person name="Martin J."/>
            <person name="Mayer C."/>
            <person name="Parker M."/>
            <person name="Quesneville H."/>
            <person name="Raymond J."/>
            <person name="Uhlig C."/>
            <person name="Valentin K.U."/>
            <person name="Worden A.Z."/>
            <person name="Armbrust E.V."/>
            <person name="Bowler C."/>
            <person name="Green B."/>
            <person name="Moulton V."/>
            <person name="Van Oosterhout C."/>
            <person name="Grigoriev I."/>
        </authorList>
    </citation>
    <scope>NUCLEOTIDE SEQUENCE [LARGE SCALE GENOMIC DNA]</scope>
    <source>
        <strain evidence="9 10">CCMP1102</strain>
    </source>
</reference>
<proteinExistence type="inferred from homology"/>
<dbReference type="InterPro" id="IPR001680">
    <property type="entry name" value="WD40_rpt"/>
</dbReference>
<evidence type="ECO:0000256" key="5">
    <source>
        <dbReference type="ARBA" id="ARBA00038092"/>
    </source>
</evidence>
<comment type="catalytic activity">
    <reaction evidence="7">
        <text>diphthine methyl ester-[translation elongation factor 2] + H2O = diphthine-[translation elongation factor 2] + methanol + H(+)</text>
        <dbReference type="Rhea" id="RHEA:42656"/>
        <dbReference type="Rhea" id="RHEA-COMP:10172"/>
        <dbReference type="Rhea" id="RHEA-COMP:10173"/>
        <dbReference type="ChEBI" id="CHEBI:15377"/>
        <dbReference type="ChEBI" id="CHEBI:15378"/>
        <dbReference type="ChEBI" id="CHEBI:17790"/>
        <dbReference type="ChEBI" id="CHEBI:79005"/>
        <dbReference type="ChEBI" id="CHEBI:82696"/>
        <dbReference type="EC" id="3.1.1.97"/>
    </reaction>
</comment>
<comment type="pathway">
    <text evidence="1">Protein modification; peptidyl-diphthamide biosynthesis.</text>
</comment>
<dbReference type="AlphaFoldDB" id="A0A1E7FG14"/>
<dbReference type="PANTHER" id="PTHR46042:SF1">
    <property type="entry name" value="DIPHTHINE METHYLTRANSFERASE"/>
    <property type="match status" value="1"/>
</dbReference>
<dbReference type="KEGG" id="fcy:FRACYDRAFT_239180"/>
<protein>
    <recommendedName>
        <fullName evidence="6">methylated diphthine methylhydrolase</fullName>
        <ecNumber evidence="6">3.1.1.97</ecNumber>
    </recommendedName>
</protein>
<evidence type="ECO:0000256" key="7">
    <source>
        <dbReference type="ARBA" id="ARBA00047551"/>
    </source>
</evidence>
<evidence type="ECO:0000256" key="2">
    <source>
        <dbReference type="ARBA" id="ARBA00022574"/>
    </source>
</evidence>
<dbReference type="InterPro" id="IPR015943">
    <property type="entry name" value="WD40/YVTN_repeat-like_dom_sf"/>
</dbReference>
<dbReference type="GO" id="GO:0061685">
    <property type="term" value="F:diphthine methylesterase activity"/>
    <property type="evidence" value="ECO:0007669"/>
    <property type="project" value="UniProtKB-EC"/>
</dbReference>
<dbReference type="GO" id="GO:0017183">
    <property type="term" value="P:protein histidyl modification to diphthamide"/>
    <property type="evidence" value="ECO:0007669"/>
    <property type="project" value="TreeGrafter"/>
</dbReference>
<dbReference type="OrthoDB" id="1930760at2759"/>
<dbReference type="EC" id="3.1.1.97" evidence="6"/>
<evidence type="ECO:0000256" key="4">
    <source>
        <dbReference type="ARBA" id="ARBA00022801"/>
    </source>
</evidence>
<keyword evidence="10" id="KW-1185">Reference proteome</keyword>
<evidence type="ECO:0000256" key="1">
    <source>
        <dbReference type="ARBA" id="ARBA00005156"/>
    </source>
</evidence>
<dbReference type="PANTHER" id="PTHR46042">
    <property type="entry name" value="DIPHTHINE METHYLTRANSFERASE"/>
    <property type="match status" value="1"/>
</dbReference>